<feature type="domain" description="SH3b" evidence="3">
    <location>
        <begin position="188"/>
        <end position="250"/>
    </location>
</feature>
<accession>A0A1I6PQJ3</accession>
<gene>
    <name evidence="4" type="ORF">SAMN04488006_1272</name>
</gene>
<dbReference type="Gene3D" id="1.25.40.10">
    <property type="entry name" value="Tetratricopeptide repeat domain"/>
    <property type="match status" value="1"/>
</dbReference>
<dbReference type="OrthoDB" id="9776208at2"/>
<dbReference type="InterPro" id="IPR003646">
    <property type="entry name" value="SH3-like_bac-type"/>
</dbReference>
<dbReference type="SMART" id="SM00287">
    <property type="entry name" value="SH3b"/>
    <property type="match status" value="1"/>
</dbReference>
<name>A0A1I6PQJ3_9FLAO</name>
<dbReference type="SUPFAM" id="SSF48452">
    <property type="entry name" value="TPR-like"/>
    <property type="match status" value="1"/>
</dbReference>
<reference evidence="5" key="1">
    <citation type="submission" date="2016-10" db="EMBL/GenBank/DDBJ databases">
        <authorList>
            <person name="Varghese N."/>
            <person name="Submissions S."/>
        </authorList>
    </citation>
    <scope>NUCLEOTIDE SEQUENCE [LARGE SCALE GENOMIC DNA]</scope>
    <source>
        <strain evidence="5">DSM 24450</strain>
    </source>
</reference>
<dbReference type="Pfam" id="PF13174">
    <property type="entry name" value="TPR_6"/>
    <property type="match status" value="1"/>
</dbReference>
<sequence>MKKLVFSFVVLFTVLSYSQTPEALFSKANSLYKNGNYSKAIDIYLSIEKQGLQSDELYYNLGNSYYKLNKVAPSIYYYEKALKINPLNEDAISNLAFAKRMTIDVIEELPKTFLQRFSANVILKYTFDTWAIIAVIASFLAVLLFLLYYFSSGSKTKLLFFNTSILAVFIMVISASFAFKNYDIVKNTKTAIIFKDKVDVKNAPTNTSDEVFELHEGTKVQILDELDNWKKIKLADGKIGWTIANNLKEI</sequence>
<dbReference type="EMBL" id="FOZP01000002">
    <property type="protein sequence ID" value="SFS42493.1"/>
    <property type="molecule type" value="Genomic_DNA"/>
</dbReference>
<dbReference type="Proteomes" id="UP000199312">
    <property type="component" value="Unassembled WGS sequence"/>
</dbReference>
<dbReference type="Pfam" id="PF00515">
    <property type="entry name" value="TPR_1"/>
    <property type="match status" value="1"/>
</dbReference>
<evidence type="ECO:0000313" key="5">
    <source>
        <dbReference type="Proteomes" id="UP000199312"/>
    </source>
</evidence>
<keyword evidence="1" id="KW-0802">TPR repeat</keyword>
<dbReference type="InterPro" id="IPR019734">
    <property type="entry name" value="TPR_rpt"/>
</dbReference>
<dbReference type="SMART" id="SM00028">
    <property type="entry name" value="TPR"/>
    <property type="match status" value="2"/>
</dbReference>
<dbReference type="InterPro" id="IPR011990">
    <property type="entry name" value="TPR-like_helical_dom_sf"/>
</dbReference>
<feature type="repeat" description="TPR" evidence="1">
    <location>
        <begin position="55"/>
        <end position="88"/>
    </location>
</feature>
<dbReference type="Gene3D" id="2.30.30.40">
    <property type="entry name" value="SH3 Domains"/>
    <property type="match status" value="1"/>
</dbReference>
<keyword evidence="5" id="KW-1185">Reference proteome</keyword>
<evidence type="ECO:0000313" key="4">
    <source>
        <dbReference type="EMBL" id="SFS42493.1"/>
    </source>
</evidence>
<dbReference type="AlphaFoldDB" id="A0A1I6PQJ3"/>
<evidence type="ECO:0000259" key="3">
    <source>
        <dbReference type="SMART" id="SM00287"/>
    </source>
</evidence>
<dbReference type="RefSeq" id="WP_090223852.1">
    <property type="nucleotide sequence ID" value="NZ_FOZP01000002.1"/>
</dbReference>
<dbReference type="Pfam" id="PF08239">
    <property type="entry name" value="SH3_3"/>
    <property type="match status" value="1"/>
</dbReference>
<organism evidence="4 5">
    <name type="scientific">Lutibacter maritimus</name>
    <dbReference type="NCBI Taxonomy" id="593133"/>
    <lineage>
        <taxon>Bacteria</taxon>
        <taxon>Pseudomonadati</taxon>
        <taxon>Bacteroidota</taxon>
        <taxon>Flavobacteriia</taxon>
        <taxon>Flavobacteriales</taxon>
        <taxon>Flavobacteriaceae</taxon>
        <taxon>Lutibacter</taxon>
    </lineage>
</organism>
<evidence type="ECO:0000256" key="2">
    <source>
        <dbReference type="SAM" id="Phobius"/>
    </source>
</evidence>
<protein>
    <submittedName>
        <fullName evidence="4">SH3 domain-containing protein</fullName>
    </submittedName>
</protein>
<dbReference type="PROSITE" id="PS50005">
    <property type="entry name" value="TPR"/>
    <property type="match status" value="1"/>
</dbReference>
<evidence type="ECO:0000256" key="1">
    <source>
        <dbReference type="PROSITE-ProRule" id="PRU00339"/>
    </source>
</evidence>
<keyword evidence="2" id="KW-1133">Transmembrane helix</keyword>
<keyword evidence="2" id="KW-0812">Transmembrane</keyword>
<feature type="transmembrane region" description="Helical" evidence="2">
    <location>
        <begin position="130"/>
        <end position="151"/>
    </location>
</feature>
<dbReference type="PROSITE" id="PS50293">
    <property type="entry name" value="TPR_REGION"/>
    <property type="match status" value="1"/>
</dbReference>
<proteinExistence type="predicted"/>
<dbReference type="STRING" id="593133.SAMN04488006_1272"/>
<feature type="transmembrane region" description="Helical" evidence="2">
    <location>
        <begin position="158"/>
        <end position="179"/>
    </location>
</feature>
<keyword evidence="2" id="KW-0472">Membrane</keyword>